<name>A0A9W9PUC1_9EURO</name>
<evidence type="ECO:0000313" key="2">
    <source>
        <dbReference type="Proteomes" id="UP001147746"/>
    </source>
</evidence>
<comment type="caution">
    <text evidence="1">The sequence shown here is derived from an EMBL/GenBank/DDBJ whole genome shotgun (WGS) entry which is preliminary data.</text>
</comment>
<proteinExistence type="predicted"/>
<dbReference type="PANTHER" id="PTHR37540">
    <property type="entry name" value="TRANSCRIPTION FACTOR (ACR-2), PUTATIVE-RELATED-RELATED"/>
    <property type="match status" value="1"/>
</dbReference>
<keyword evidence="2" id="KW-1185">Reference proteome</keyword>
<reference evidence="1" key="1">
    <citation type="submission" date="2022-12" db="EMBL/GenBank/DDBJ databases">
        <authorList>
            <person name="Petersen C."/>
        </authorList>
    </citation>
    <scope>NUCLEOTIDE SEQUENCE</scope>
    <source>
        <strain evidence="1">IBT 21472</strain>
    </source>
</reference>
<accession>A0A9W9PUC1</accession>
<protein>
    <submittedName>
        <fullName evidence="1">Uncharacterized protein</fullName>
    </submittedName>
</protein>
<gene>
    <name evidence="1" type="ORF">N7476_007397</name>
</gene>
<dbReference type="EMBL" id="JAPZBO010000007">
    <property type="protein sequence ID" value="KAJ5311537.1"/>
    <property type="molecule type" value="Genomic_DNA"/>
</dbReference>
<organism evidence="1 2">
    <name type="scientific">Penicillium atrosanguineum</name>
    <dbReference type="NCBI Taxonomy" id="1132637"/>
    <lineage>
        <taxon>Eukaryota</taxon>
        <taxon>Fungi</taxon>
        <taxon>Dikarya</taxon>
        <taxon>Ascomycota</taxon>
        <taxon>Pezizomycotina</taxon>
        <taxon>Eurotiomycetes</taxon>
        <taxon>Eurotiomycetidae</taxon>
        <taxon>Eurotiales</taxon>
        <taxon>Aspergillaceae</taxon>
        <taxon>Penicillium</taxon>
    </lineage>
</organism>
<dbReference type="PANTHER" id="PTHR37540:SF9">
    <property type="entry name" value="ZN(2)-C6 FUNGAL-TYPE DOMAIN-CONTAINING PROTEIN"/>
    <property type="match status" value="1"/>
</dbReference>
<dbReference type="AlphaFoldDB" id="A0A9W9PUC1"/>
<reference evidence="1" key="2">
    <citation type="journal article" date="2023" name="IMA Fungus">
        <title>Comparative genomic study of the Penicillium genus elucidates a diverse pangenome and 15 lateral gene transfer events.</title>
        <authorList>
            <person name="Petersen C."/>
            <person name="Sorensen T."/>
            <person name="Nielsen M.R."/>
            <person name="Sondergaard T.E."/>
            <person name="Sorensen J.L."/>
            <person name="Fitzpatrick D.A."/>
            <person name="Frisvad J.C."/>
            <person name="Nielsen K.L."/>
        </authorList>
    </citation>
    <scope>NUCLEOTIDE SEQUENCE</scope>
    <source>
        <strain evidence="1">IBT 21472</strain>
    </source>
</reference>
<dbReference type="Proteomes" id="UP001147746">
    <property type="component" value="Unassembled WGS sequence"/>
</dbReference>
<sequence length="464" mass="52286">MSGHQGPAVPMPFIFTDCKGKSRPEKRKLIRQHVMLGKNRGKTRKGTGKSNTSSVTETYKDVQDGSSALIVKLQYSRIPDRVGNELSFTQFAAPVEPPLMQELLKFSLMAKRLLYPLESCIEFHKKNEIDTLWFDLLTLDAAYLHAVLFLCQTYSSLISEHESPIATQRALTHHSITLHLLRERLSKESQVDLISDATVLIVLNLARHSHLVHEDASASHHMGGLRKIVNLRGGLNAFRCDLMIAVDNGKKPIFFQDPVFEPLFPHDLVLPGADQSDFNLGSSSNSAESQINDDLSGAYSAMRRFCLAINIASKHNRQLPKEILLNTMASVMYRLLGMSFKPTTIDEIFRLGLLAFSSHIFLRLRDVKPSHTRFPDAYRKSLLQFNTSEGSSSILPWLIMIGGLSVFGPADGPWLIPCLQANIESWGLETWNDLRAYLKQFLWIDFLHDKPGEAMYRLAIAEKK</sequence>
<evidence type="ECO:0000313" key="1">
    <source>
        <dbReference type="EMBL" id="KAJ5311537.1"/>
    </source>
</evidence>